<protein>
    <submittedName>
        <fullName evidence="1">Uncharacterized protein</fullName>
    </submittedName>
</protein>
<evidence type="ECO:0000313" key="1">
    <source>
        <dbReference type="EMBL" id="SYX84055.1"/>
    </source>
</evidence>
<dbReference type="Proteomes" id="UP000304148">
    <property type="component" value="Chromosome"/>
</dbReference>
<sequence length="178" mass="21583">MTYIKKMYSYGDFCWIDFDEITTLDKLEPYEKAELLYLGHYKQPLRSPFFEKLNNKFVYLAHDDGWFNKIFYKDKNQYIDVLASLVSNRLKSYRQDVLPLSRDIAEQLMLFAKDGILVDFYRNRIIKSRKSIEIPFHVIGENMNFDDVYNNMERHKAKAESEYWLVYSKNEWSIRSYK</sequence>
<dbReference type="RefSeq" id="WP_138186004.1">
    <property type="nucleotide sequence ID" value="NZ_LS992241.1"/>
</dbReference>
<reference evidence="2" key="1">
    <citation type="submission" date="2018-08" db="EMBL/GenBank/DDBJ databases">
        <authorList>
            <person name="Chevrot R."/>
        </authorList>
    </citation>
    <scope>NUCLEOTIDE SEQUENCE [LARGE SCALE GENOMIC DNA]</scope>
</reference>
<dbReference type="EMBL" id="LS992241">
    <property type="protein sequence ID" value="SYX84055.1"/>
    <property type="molecule type" value="Genomic_DNA"/>
</dbReference>
<proteinExistence type="predicted"/>
<dbReference type="AlphaFoldDB" id="A0A383RAB7"/>
<evidence type="ECO:0000313" key="2">
    <source>
        <dbReference type="Proteomes" id="UP000304148"/>
    </source>
</evidence>
<gene>
    <name evidence="1" type="ORF">PBLR_12477</name>
</gene>
<accession>A0A383RAB7</accession>
<name>A0A383RAB7_PAEAL</name>
<organism evidence="1 2">
    <name type="scientific">Paenibacillus alvei</name>
    <name type="common">Bacillus alvei</name>
    <dbReference type="NCBI Taxonomy" id="44250"/>
    <lineage>
        <taxon>Bacteria</taxon>
        <taxon>Bacillati</taxon>
        <taxon>Bacillota</taxon>
        <taxon>Bacilli</taxon>
        <taxon>Bacillales</taxon>
        <taxon>Paenibacillaceae</taxon>
        <taxon>Paenibacillus</taxon>
    </lineage>
</organism>